<protein>
    <submittedName>
        <fullName evidence="1">Uncharacterized protein</fullName>
    </submittedName>
</protein>
<name>A0AAU7B101_9ACTN</name>
<proteinExistence type="predicted"/>
<organism evidence="1">
    <name type="scientific">Paraconexibacter sp. AEG42_29</name>
    <dbReference type="NCBI Taxonomy" id="2997339"/>
    <lineage>
        <taxon>Bacteria</taxon>
        <taxon>Bacillati</taxon>
        <taxon>Actinomycetota</taxon>
        <taxon>Thermoleophilia</taxon>
        <taxon>Solirubrobacterales</taxon>
        <taxon>Paraconexibacteraceae</taxon>
        <taxon>Paraconexibacter</taxon>
    </lineage>
</organism>
<sequence length="97" mass="10937">MQAMEQHRHERVQIETARHRIEGTLTLARDGYRSRVSDVLNATERDFVSLTDVTLIPHDAPQTPEMHEFVIVARNQIVLAIPLDDRRGSGPPGLTSV</sequence>
<evidence type="ECO:0000313" key="1">
    <source>
        <dbReference type="EMBL" id="XAY07588.1"/>
    </source>
</evidence>
<dbReference type="InterPro" id="IPR049210">
    <property type="entry name" value="DUF6812"/>
</dbReference>
<dbReference type="EMBL" id="CP114014">
    <property type="protein sequence ID" value="XAY07588.1"/>
    <property type="molecule type" value="Genomic_DNA"/>
</dbReference>
<dbReference type="KEGG" id="parq:DSM112329_04475"/>
<reference evidence="1" key="1">
    <citation type="submission" date="2022-12" db="EMBL/GenBank/DDBJ databases">
        <title>Paraconexibacter alkalitolerans sp. nov. and Baekduia alba sp. nov., isolated from soil and emended description of the genera Paraconexibacter (Chun et al., 2020) and Baekduia (An et al., 2020).</title>
        <authorList>
            <person name="Vieira S."/>
            <person name="Huber K.J."/>
            <person name="Geppert A."/>
            <person name="Wolf J."/>
            <person name="Neumann-Schaal M."/>
            <person name="Muesken M."/>
            <person name="Overmann J."/>
        </authorList>
    </citation>
    <scope>NUCLEOTIDE SEQUENCE</scope>
    <source>
        <strain evidence="1">AEG42_29</strain>
    </source>
</reference>
<gene>
    <name evidence="1" type="ORF">DSM112329_04475</name>
</gene>
<dbReference type="AlphaFoldDB" id="A0AAU7B101"/>
<dbReference type="Pfam" id="PF20660">
    <property type="entry name" value="DUF6812"/>
    <property type="match status" value="1"/>
</dbReference>
<accession>A0AAU7B101</accession>